<keyword evidence="3" id="KW-0812">Transmembrane</keyword>
<dbReference type="RefSeq" id="WP_167187400.1">
    <property type="nucleotide sequence ID" value="NZ_JAASQL010000002.1"/>
</dbReference>
<evidence type="ECO:0000256" key="3">
    <source>
        <dbReference type="SAM" id="Phobius"/>
    </source>
</evidence>
<dbReference type="EMBL" id="JAASQL010000002">
    <property type="protein sequence ID" value="NIJ45403.1"/>
    <property type="molecule type" value="Genomic_DNA"/>
</dbReference>
<dbReference type="Pfam" id="PF18962">
    <property type="entry name" value="Por_Secre_tail"/>
    <property type="match status" value="1"/>
</dbReference>
<dbReference type="PROSITE" id="PS51762">
    <property type="entry name" value="GH16_2"/>
    <property type="match status" value="1"/>
</dbReference>
<keyword evidence="3" id="KW-1133">Transmembrane helix</keyword>
<dbReference type="SUPFAM" id="SSF49899">
    <property type="entry name" value="Concanavalin A-like lectins/glucanases"/>
    <property type="match status" value="1"/>
</dbReference>
<dbReference type="NCBIfam" id="TIGR04183">
    <property type="entry name" value="Por_Secre_tail"/>
    <property type="match status" value="1"/>
</dbReference>
<protein>
    <recommendedName>
        <fullName evidence="4">GH16 domain-containing protein</fullName>
    </recommendedName>
</protein>
<feature type="domain" description="GH16" evidence="4">
    <location>
        <begin position="33"/>
        <end position="289"/>
    </location>
</feature>
<evidence type="ECO:0000256" key="1">
    <source>
        <dbReference type="ARBA" id="ARBA00006865"/>
    </source>
</evidence>
<proteinExistence type="inferred from homology"/>
<comment type="caution">
    <text evidence="5">The sequence shown here is derived from an EMBL/GenBank/DDBJ whole genome shotgun (WGS) entry which is preliminary data.</text>
</comment>
<accession>A0ABX0U992</accession>
<organism evidence="5 6">
    <name type="scientific">Wenyingzhuangia heitensis</name>
    <dbReference type="NCBI Taxonomy" id="1487859"/>
    <lineage>
        <taxon>Bacteria</taxon>
        <taxon>Pseudomonadati</taxon>
        <taxon>Bacteroidota</taxon>
        <taxon>Flavobacteriia</taxon>
        <taxon>Flavobacteriales</taxon>
        <taxon>Flavobacteriaceae</taxon>
        <taxon>Wenyingzhuangia</taxon>
    </lineage>
</organism>
<evidence type="ECO:0000256" key="2">
    <source>
        <dbReference type="ARBA" id="ARBA00022729"/>
    </source>
</evidence>
<feature type="transmembrane region" description="Helical" evidence="3">
    <location>
        <begin position="12"/>
        <end position="34"/>
    </location>
</feature>
<keyword evidence="2" id="KW-0732">Signal</keyword>
<dbReference type="InterPro" id="IPR000757">
    <property type="entry name" value="Beta-glucanase-like"/>
</dbReference>
<sequence>MNTNIQSTGNVITAKVINVFLISIILLLNTANLFSQQLPSSIANKYRNTIDWSISDSFNNDNINLNKWTYVKVYGKSIATSEYAFIPKGKGYLSINAKRSSKRGGGISTKQARQYGFYTFKWRAYGFNASNATGWIPAVWGAGQNFGKEVRRINPFPNKRLELDAIEIYGHNGRTQWRAQSIAWTGFHPNNTLVEQRLIAGKTDFTNWKIHGLEYHPNYVRLWQKNNGTWRQIKTVWFVNNSTNANRINKTHNNKLYWILWNVLHNKSNNLNDSALHVDYFYYFPYKQTNSNVSNNNLENTVDYSESLGVLKSNEDIISSNITSVKSFPNPSYGSSISIDYNIVAEGNVNLIVFDTNGKLISTLVSNEFLKTGNYSNNIETSKFPKPGVYYCRLETNKGVETHKIIISK</sequence>
<reference evidence="5 6" key="1">
    <citation type="submission" date="2020-03" db="EMBL/GenBank/DDBJ databases">
        <title>Genomic Encyclopedia of Type Strains, Phase IV (KMG-IV): sequencing the most valuable type-strain genomes for metagenomic binning, comparative biology and taxonomic classification.</title>
        <authorList>
            <person name="Goeker M."/>
        </authorList>
    </citation>
    <scope>NUCLEOTIDE SEQUENCE [LARGE SCALE GENOMIC DNA]</scope>
    <source>
        <strain evidence="5 6">DSM 101599</strain>
    </source>
</reference>
<evidence type="ECO:0000259" key="4">
    <source>
        <dbReference type="PROSITE" id="PS51762"/>
    </source>
</evidence>
<name>A0ABX0U992_9FLAO</name>
<comment type="similarity">
    <text evidence="1">Belongs to the glycosyl hydrolase 16 family.</text>
</comment>
<gene>
    <name evidence="5" type="ORF">FHR24_001871</name>
</gene>
<dbReference type="Proteomes" id="UP000745859">
    <property type="component" value="Unassembled WGS sequence"/>
</dbReference>
<keyword evidence="3" id="KW-0472">Membrane</keyword>
<evidence type="ECO:0000313" key="6">
    <source>
        <dbReference type="Proteomes" id="UP000745859"/>
    </source>
</evidence>
<dbReference type="InterPro" id="IPR013320">
    <property type="entry name" value="ConA-like_dom_sf"/>
</dbReference>
<dbReference type="InterPro" id="IPR026444">
    <property type="entry name" value="Secre_tail"/>
</dbReference>
<keyword evidence="6" id="KW-1185">Reference proteome</keyword>
<evidence type="ECO:0000313" key="5">
    <source>
        <dbReference type="EMBL" id="NIJ45403.1"/>
    </source>
</evidence>